<evidence type="ECO:0000313" key="1">
    <source>
        <dbReference type="EMBL" id="MQM20415.1"/>
    </source>
</evidence>
<name>A0A843XN18_COLES</name>
<protein>
    <submittedName>
        <fullName evidence="1">Uncharacterized protein</fullName>
    </submittedName>
</protein>
<accession>A0A843XN18</accession>
<keyword evidence="2" id="KW-1185">Reference proteome</keyword>
<organism evidence="1 2">
    <name type="scientific">Colocasia esculenta</name>
    <name type="common">Wild taro</name>
    <name type="synonym">Arum esculentum</name>
    <dbReference type="NCBI Taxonomy" id="4460"/>
    <lineage>
        <taxon>Eukaryota</taxon>
        <taxon>Viridiplantae</taxon>
        <taxon>Streptophyta</taxon>
        <taxon>Embryophyta</taxon>
        <taxon>Tracheophyta</taxon>
        <taxon>Spermatophyta</taxon>
        <taxon>Magnoliopsida</taxon>
        <taxon>Liliopsida</taxon>
        <taxon>Araceae</taxon>
        <taxon>Aroideae</taxon>
        <taxon>Colocasieae</taxon>
        <taxon>Colocasia</taxon>
    </lineage>
</organism>
<proteinExistence type="predicted"/>
<evidence type="ECO:0000313" key="2">
    <source>
        <dbReference type="Proteomes" id="UP000652761"/>
    </source>
</evidence>
<comment type="caution">
    <text evidence="1">The sequence shown here is derived from an EMBL/GenBank/DDBJ whole genome shotgun (WGS) entry which is preliminary data.</text>
</comment>
<dbReference type="EMBL" id="NMUH01009800">
    <property type="protein sequence ID" value="MQM20415.1"/>
    <property type="molecule type" value="Genomic_DNA"/>
</dbReference>
<dbReference type="AlphaFoldDB" id="A0A843XN18"/>
<gene>
    <name evidence="1" type="ORF">Taro_053434</name>
</gene>
<dbReference type="Proteomes" id="UP000652761">
    <property type="component" value="Unassembled WGS sequence"/>
</dbReference>
<reference evidence="1" key="1">
    <citation type="submission" date="2017-07" db="EMBL/GenBank/DDBJ databases">
        <title>Taro Niue Genome Assembly and Annotation.</title>
        <authorList>
            <person name="Atibalentja N."/>
            <person name="Keating K."/>
            <person name="Fields C.J."/>
        </authorList>
    </citation>
    <scope>NUCLEOTIDE SEQUENCE</scope>
    <source>
        <strain evidence="1">Niue_2</strain>
        <tissue evidence="1">Leaf</tissue>
    </source>
</reference>
<sequence>MWKPQLSFPCCNRTPKTHGCLNTLHPNPRVEFTTCWGRVEELLVAGELWIDHKKDIFFPCSSATTRANHPLGVDQRVKFTTYWARVEELLVAGELWIDHKKDIFFPCSSATTCANRPLRVDQ</sequence>
<feature type="non-terminal residue" evidence="1">
    <location>
        <position position="122"/>
    </location>
</feature>